<dbReference type="SMART" id="SM00128">
    <property type="entry name" value="IPPc"/>
    <property type="match status" value="1"/>
</dbReference>
<evidence type="ECO:0000256" key="3">
    <source>
        <dbReference type="SAM" id="MobiDB-lite"/>
    </source>
</evidence>
<evidence type="ECO:0000313" key="6">
    <source>
        <dbReference type="Proteomes" id="UP001472677"/>
    </source>
</evidence>
<accession>A0ABR2DM47</accession>
<feature type="region of interest" description="Disordered" evidence="3">
    <location>
        <begin position="241"/>
        <end position="263"/>
    </location>
</feature>
<feature type="compositionally biased region" description="Basic and acidic residues" evidence="3">
    <location>
        <begin position="54"/>
        <end position="77"/>
    </location>
</feature>
<reference evidence="5 6" key="1">
    <citation type="journal article" date="2024" name="G3 (Bethesda)">
        <title>Genome assembly of Hibiscus sabdariffa L. provides insights into metabolisms of medicinal natural products.</title>
        <authorList>
            <person name="Kim T."/>
        </authorList>
    </citation>
    <scope>NUCLEOTIDE SEQUENCE [LARGE SCALE GENOMIC DNA]</scope>
    <source>
        <strain evidence="5">TK-2024</strain>
        <tissue evidence="5">Old leaves</tissue>
    </source>
</reference>
<keyword evidence="6" id="KW-1185">Reference proteome</keyword>
<dbReference type="InterPro" id="IPR036691">
    <property type="entry name" value="Endo/exonu/phosph_ase_sf"/>
</dbReference>
<gene>
    <name evidence="5" type="ORF">V6N12_014138</name>
</gene>
<feature type="domain" description="Inositol polyphosphate-related phosphatase" evidence="4">
    <location>
        <begin position="234"/>
        <end position="492"/>
    </location>
</feature>
<proteinExistence type="inferred from homology"/>
<dbReference type="SUPFAM" id="SSF56219">
    <property type="entry name" value="DNase I-like"/>
    <property type="match status" value="1"/>
</dbReference>
<evidence type="ECO:0000256" key="2">
    <source>
        <dbReference type="ARBA" id="ARBA00022801"/>
    </source>
</evidence>
<dbReference type="PANTHER" id="PTHR45666">
    <property type="entry name" value="TYPE IV INOSITOL POLYPHOSPHATE 5-PHOSPHATASE 9"/>
    <property type="match status" value="1"/>
</dbReference>
<feature type="region of interest" description="Disordered" evidence="3">
    <location>
        <begin position="51"/>
        <end position="77"/>
    </location>
</feature>
<dbReference type="Pfam" id="PF22669">
    <property type="entry name" value="Exo_endo_phos2"/>
    <property type="match status" value="3"/>
</dbReference>
<protein>
    <recommendedName>
        <fullName evidence="4">Inositol polyphosphate-related phosphatase domain-containing protein</fullName>
    </recommendedName>
</protein>
<dbReference type="Proteomes" id="UP001472677">
    <property type="component" value="Unassembled WGS sequence"/>
</dbReference>
<dbReference type="InterPro" id="IPR045849">
    <property type="entry name" value="IP5P_plant"/>
</dbReference>
<comment type="similarity">
    <text evidence="1">Belongs to the inositol polyphosphate 5-phosphatase family.</text>
</comment>
<organism evidence="5 6">
    <name type="scientific">Hibiscus sabdariffa</name>
    <name type="common">roselle</name>
    <dbReference type="NCBI Taxonomy" id="183260"/>
    <lineage>
        <taxon>Eukaryota</taxon>
        <taxon>Viridiplantae</taxon>
        <taxon>Streptophyta</taxon>
        <taxon>Embryophyta</taxon>
        <taxon>Tracheophyta</taxon>
        <taxon>Spermatophyta</taxon>
        <taxon>Magnoliopsida</taxon>
        <taxon>eudicotyledons</taxon>
        <taxon>Gunneridae</taxon>
        <taxon>Pentapetalae</taxon>
        <taxon>rosids</taxon>
        <taxon>malvids</taxon>
        <taxon>Malvales</taxon>
        <taxon>Malvaceae</taxon>
        <taxon>Malvoideae</taxon>
        <taxon>Hibiscus</taxon>
    </lineage>
</organism>
<evidence type="ECO:0000256" key="1">
    <source>
        <dbReference type="ARBA" id="ARBA00010768"/>
    </source>
</evidence>
<dbReference type="Gene3D" id="3.60.10.10">
    <property type="entry name" value="Endonuclease/exonuclease/phosphatase"/>
    <property type="match status" value="3"/>
</dbReference>
<evidence type="ECO:0000313" key="5">
    <source>
        <dbReference type="EMBL" id="KAK8541504.1"/>
    </source>
</evidence>
<dbReference type="PANTHER" id="PTHR45666:SF22">
    <property type="entry name" value="TYPE I INOSITOL POLYPHOSPHATE 5-PHOSPHATASE 4"/>
    <property type="match status" value="1"/>
</dbReference>
<keyword evidence="2" id="KW-0378">Hydrolase</keyword>
<name>A0ABR2DM47_9ROSI</name>
<sequence length="678" mass="77654">MKLPWPKTLVKKWFSVKTKADDFHADGADYRVVEEEMKHEHKLSNREACTVKKSRTERLSKKGSDRIRSSKTDPDSSQFKDIHNYRVFCATWNVAGKSPPSYLNLEDWLHTSSPADIYVLGFQEIVPLNAGNVLGTEDNGPAKKWLALIRKTLNSLPGTDGGCHTPFPIPDPLVELDADFEGSTRQTTSSFFNHPSFRYSSSSTRWDNDMAMQQSQFDSQFSFGHRPSDYDYNFRWGASDSDDENGTVDSPGDMQDSQHSPMSYGESFAMEETSKQKGRSRFCLVASKQMVGIFLTVWVKSDLRDYVRNMKVSCVGRGLMGYLGNKGSISISMSLHQTTFCFVCSHLTSGQKDGDELRRNSDVMEILRKTRFPRVRGMKDEKSPQTILDHDRETEKLLVFQLRIEQRRGRVFEGWREGKIYFPPTYKYSNNSDRYAVEDRHPKEKRRTPAWCDRILWYGRGLHQLSYVRGESKFSDHRPVYGVFSAEVESINHSRIRKSRSCSGARIEVEELLPRSYTNGPPVLQVGNDIWKTDNGGDGDADRFLEGCWKTRNKKIFEANFFKHESILEERDRWPKDLAVSKSVNNGLVQLAQFIGGSPFDWLKPTVGWVKGNINGIVDLHNGIASCKGILQDSNDIWCIEFSRSLGRYKLIMAEMRTVHDMLKHALESWFSEGGDWN</sequence>
<evidence type="ECO:0000259" key="4">
    <source>
        <dbReference type="SMART" id="SM00128"/>
    </source>
</evidence>
<dbReference type="InterPro" id="IPR000300">
    <property type="entry name" value="IPPc"/>
</dbReference>
<dbReference type="EMBL" id="JBBPBM010000024">
    <property type="protein sequence ID" value="KAK8541504.1"/>
    <property type="molecule type" value="Genomic_DNA"/>
</dbReference>
<comment type="caution">
    <text evidence="5">The sequence shown here is derived from an EMBL/GenBank/DDBJ whole genome shotgun (WGS) entry which is preliminary data.</text>
</comment>